<evidence type="ECO:0000256" key="5">
    <source>
        <dbReference type="ARBA" id="ARBA00025466"/>
    </source>
</evidence>
<dbReference type="EMBL" id="VYZN01003172">
    <property type="protein sequence ID" value="KAE9521250.1"/>
    <property type="molecule type" value="Genomic_DNA"/>
</dbReference>
<accession>A0A6G0SS85</accession>
<comment type="function">
    <text evidence="5">Involved in transvection phenomena (= synapsis-dependent gene expression), where the synaptic pairing of chromosomes carrying genes with which zeste interacts influences the expression of these genes. Zeste binds to DNA and stimulates transcription from a nearby promoter.</text>
</comment>
<evidence type="ECO:0000256" key="2">
    <source>
        <dbReference type="ARBA" id="ARBA00016807"/>
    </source>
</evidence>
<keyword evidence="4" id="KW-0804">Transcription</keyword>
<dbReference type="PANTHER" id="PTHR21411:SF0">
    <property type="entry name" value="REGULATORY PROTEIN ZESTE"/>
    <property type="match status" value="1"/>
</dbReference>
<evidence type="ECO:0000256" key="3">
    <source>
        <dbReference type="ARBA" id="ARBA00023015"/>
    </source>
</evidence>
<dbReference type="PANTHER" id="PTHR21411">
    <property type="entry name" value="APONTIC"/>
    <property type="match status" value="1"/>
</dbReference>
<reference evidence="7 8" key="1">
    <citation type="submission" date="2019-08" db="EMBL/GenBank/DDBJ databases">
        <title>The genome of the soybean aphid Biotype 1, its phylome, world population structure and adaptation to the North American continent.</title>
        <authorList>
            <person name="Giordano R."/>
            <person name="Donthu R.K."/>
            <person name="Hernandez A.G."/>
            <person name="Wright C.L."/>
            <person name="Zimin A.V."/>
        </authorList>
    </citation>
    <scope>NUCLEOTIDE SEQUENCE [LARGE SCALE GENOMIC DNA]</scope>
    <source>
        <tissue evidence="7">Whole aphids</tissue>
    </source>
</reference>
<keyword evidence="8" id="KW-1185">Reference proteome</keyword>
<gene>
    <name evidence="7" type="ORF">AGLY_018342</name>
</gene>
<proteinExistence type="predicted"/>
<organism evidence="7 8">
    <name type="scientific">Aphis glycines</name>
    <name type="common">Soybean aphid</name>
    <dbReference type="NCBI Taxonomy" id="307491"/>
    <lineage>
        <taxon>Eukaryota</taxon>
        <taxon>Metazoa</taxon>
        <taxon>Ecdysozoa</taxon>
        <taxon>Arthropoda</taxon>
        <taxon>Hexapoda</taxon>
        <taxon>Insecta</taxon>
        <taxon>Pterygota</taxon>
        <taxon>Neoptera</taxon>
        <taxon>Paraneoptera</taxon>
        <taxon>Hemiptera</taxon>
        <taxon>Sternorrhyncha</taxon>
        <taxon>Aphidomorpha</taxon>
        <taxon>Aphidoidea</taxon>
        <taxon>Aphididae</taxon>
        <taxon>Aphidini</taxon>
        <taxon>Aphis</taxon>
        <taxon>Aphis</taxon>
    </lineage>
</organism>
<evidence type="ECO:0000256" key="4">
    <source>
        <dbReference type="ARBA" id="ARBA00023163"/>
    </source>
</evidence>
<evidence type="ECO:0000256" key="1">
    <source>
        <dbReference type="ARBA" id="ARBA00011764"/>
    </source>
</evidence>
<dbReference type="Pfam" id="PF13873">
    <property type="entry name" value="Myb_DNA-bind_5"/>
    <property type="match status" value="1"/>
</dbReference>
<keyword evidence="3" id="KW-0805">Transcription regulation</keyword>
<evidence type="ECO:0000313" key="7">
    <source>
        <dbReference type="EMBL" id="KAE9521250.1"/>
    </source>
</evidence>
<name>A0A6G0SS85_APHGL</name>
<protein>
    <recommendedName>
        <fullName evidence="2">Regulatory protein zeste</fullName>
    </recommendedName>
</protein>
<sequence length="349" mass="40060">MSKRRSKNVNDAEKHMLLKLIKPQLSVVENIKTDGATNKMKCSVWENITTSYNALKTTGPRTSSQLKALFDVMKRKTKKDKSSKKINSNIHQATEQTEREKEVMLDLISENKLSVDSLACSTNAWDTIAETYNQLQTSGVKISSELKMMNQRDTYKTEGGQSMIHPSTISNKIIDMMGNRFESIESPYDCDGDFPNSYLGPNDINSIVEESTLQPKSLRFDDVVDNQHTEYENITSDKQLMQDPLKNSTSQEKFPKVSTRVLPKKVYENLNELTNQRLGAYSKKESFINDNNALKRKQSEIKLEILEIEKIVANEKLKPERENYASQVKQTKLKEDILEYELKKKLKEL</sequence>
<dbReference type="AlphaFoldDB" id="A0A6G0SS85"/>
<evidence type="ECO:0000259" key="6">
    <source>
        <dbReference type="Pfam" id="PF13873"/>
    </source>
</evidence>
<comment type="subunit">
    <text evidence="1">Self-associates forming complexes of several hundred monomers.</text>
</comment>
<feature type="domain" description="Myb/SANT-like DNA-binding" evidence="6">
    <location>
        <begin position="5"/>
        <end position="80"/>
    </location>
</feature>
<dbReference type="Proteomes" id="UP000475862">
    <property type="component" value="Unassembled WGS sequence"/>
</dbReference>
<evidence type="ECO:0000313" key="8">
    <source>
        <dbReference type="Proteomes" id="UP000475862"/>
    </source>
</evidence>
<comment type="caution">
    <text evidence="7">The sequence shown here is derived from an EMBL/GenBank/DDBJ whole genome shotgun (WGS) entry which is preliminary data.</text>
</comment>
<dbReference type="InterPro" id="IPR028002">
    <property type="entry name" value="Myb_DNA-bind_5"/>
</dbReference>
<dbReference type="OrthoDB" id="6628214at2759"/>